<organism evidence="1 2">
    <name type="scientific">Vibrio phage vB_VpaM_VPs20</name>
    <dbReference type="NCBI Taxonomy" id="2978980"/>
    <lineage>
        <taxon>Viruses</taxon>
        <taxon>Duplodnaviria</taxon>
        <taxon>Heunggongvirae</taxon>
        <taxon>Uroviricota</taxon>
        <taxon>Caudoviricetes</taxon>
        <taxon>Chaseviridae</taxon>
        <taxon>Nefertitivirinae</taxon>
        <taxon>Liaoningvirus</taxon>
        <taxon>Liaoningvirus VPs20</taxon>
    </lineage>
</organism>
<evidence type="ECO:0000313" key="2">
    <source>
        <dbReference type="Proteomes" id="UP001163333"/>
    </source>
</evidence>
<dbReference type="Proteomes" id="UP001163333">
    <property type="component" value="Segment"/>
</dbReference>
<proteinExistence type="predicted"/>
<name>A0A9X9JPP3_9CAUD</name>
<dbReference type="Pfam" id="PF10934">
    <property type="entry name" value="Sheath_initiator"/>
    <property type="match status" value="1"/>
</dbReference>
<dbReference type="GeneID" id="80832285"/>
<evidence type="ECO:0000313" key="1">
    <source>
        <dbReference type="EMBL" id="UYD72130.1"/>
    </source>
</evidence>
<keyword evidence="2" id="KW-1185">Reference proteome</keyword>
<protein>
    <submittedName>
        <fullName evidence="1">Baseplate wedge protein</fullName>
    </submittedName>
</protein>
<dbReference type="KEGG" id="vg:80832285"/>
<dbReference type="RefSeq" id="YP_010845135.1">
    <property type="nucleotide sequence ID" value="NC_079185.1"/>
</dbReference>
<dbReference type="InterPro" id="IPR020288">
    <property type="entry name" value="Sheath_initiator"/>
</dbReference>
<dbReference type="EMBL" id="OP056089">
    <property type="protein sequence ID" value="UYD72130.1"/>
    <property type="molecule type" value="Genomic_DNA"/>
</dbReference>
<reference evidence="1" key="1">
    <citation type="submission" date="2022-07" db="EMBL/GenBank/DDBJ databases">
        <authorList>
            <person name="Liu S."/>
        </authorList>
    </citation>
    <scope>NUCLEOTIDE SEQUENCE</scope>
</reference>
<accession>A0A9X9JPP3</accession>
<sequence length="120" mass="13660">MSYNFKLSVDNDLVIGRGASRTSRLEYTTQLVKNRLSTILNEWELDPSIGIPWFLVFERNADVEALRLQITNIILSTPHVRNIETLTMVADTTTRKLDIRFVANSDWGTLDSELVYGGNN</sequence>